<feature type="region of interest" description="Disordered" evidence="2">
    <location>
        <begin position="333"/>
        <end position="365"/>
    </location>
</feature>
<dbReference type="InterPro" id="IPR011051">
    <property type="entry name" value="RmlC_Cupin_sf"/>
</dbReference>
<evidence type="ECO:0000313" key="3">
    <source>
        <dbReference type="EMBL" id="GAA2615081.1"/>
    </source>
</evidence>
<dbReference type="GO" id="GO:0016853">
    <property type="term" value="F:isomerase activity"/>
    <property type="evidence" value="ECO:0007669"/>
    <property type="project" value="UniProtKB-KW"/>
</dbReference>
<keyword evidence="4" id="KW-1185">Reference proteome</keyword>
<dbReference type="SUPFAM" id="SSF51182">
    <property type="entry name" value="RmlC-like cupins"/>
    <property type="match status" value="1"/>
</dbReference>
<comment type="caution">
    <text evidence="3">The sequence shown here is derived from an EMBL/GenBank/DDBJ whole genome shotgun (WGS) entry which is preliminary data.</text>
</comment>
<dbReference type="InterPro" id="IPR021120">
    <property type="entry name" value="KduI/IolB_isomerase"/>
</dbReference>
<dbReference type="NCBIfam" id="TIGR04378">
    <property type="entry name" value="myo_inos_iolB"/>
    <property type="match status" value="1"/>
</dbReference>
<gene>
    <name evidence="3" type="primary">iolB</name>
    <name evidence="3" type="ORF">GCM10009863_31020</name>
</gene>
<proteinExistence type="predicted"/>
<feature type="compositionally biased region" description="Acidic residues" evidence="2">
    <location>
        <begin position="1"/>
        <end position="24"/>
    </location>
</feature>
<dbReference type="Pfam" id="PF04962">
    <property type="entry name" value="KduI"/>
    <property type="match status" value="1"/>
</dbReference>
<keyword evidence="1 3" id="KW-0413">Isomerase</keyword>
<name>A0ABP6CDG1_9ACTN</name>
<evidence type="ECO:0000256" key="2">
    <source>
        <dbReference type="SAM" id="MobiDB-lite"/>
    </source>
</evidence>
<dbReference type="EMBL" id="BAAARJ010000009">
    <property type="protein sequence ID" value="GAA2615081.1"/>
    <property type="molecule type" value="Genomic_DNA"/>
</dbReference>
<dbReference type="PANTHER" id="PTHR39193">
    <property type="entry name" value="5-DEOXY-GLUCURONATE ISOMERASE"/>
    <property type="match status" value="1"/>
</dbReference>
<feature type="region of interest" description="Disordered" evidence="2">
    <location>
        <begin position="1"/>
        <end position="35"/>
    </location>
</feature>
<evidence type="ECO:0000313" key="4">
    <source>
        <dbReference type="Proteomes" id="UP001501447"/>
    </source>
</evidence>
<dbReference type="PANTHER" id="PTHR39193:SF1">
    <property type="entry name" value="5-DEOXY-GLUCURONATE ISOMERASE"/>
    <property type="match status" value="1"/>
</dbReference>
<dbReference type="InterPro" id="IPR014710">
    <property type="entry name" value="RmlC-like_jellyroll"/>
</dbReference>
<evidence type="ECO:0000256" key="1">
    <source>
        <dbReference type="ARBA" id="ARBA00023235"/>
    </source>
</evidence>
<accession>A0ABP6CDG1</accession>
<organism evidence="3 4">
    <name type="scientific">Streptomyces axinellae</name>
    <dbReference type="NCBI Taxonomy" id="552788"/>
    <lineage>
        <taxon>Bacteria</taxon>
        <taxon>Bacillati</taxon>
        <taxon>Actinomycetota</taxon>
        <taxon>Actinomycetes</taxon>
        <taxon>Kitasatosporales</taxon>
        <taxon>Streptomycetaceae</taxon>
        <taxon>Streptomyces</taxon>
    </lineage>
</organism>
<sequence>MTTTDSDSDSGTEPDSSTEPDSGTEPDSAAHSHSVADSGFHLRTGSAAAGPYALDIDPVRAGWGYSSLRVLELAPGAQHRFATGESEWIVLPLSGGCTVEADGETLELRGRRSVFSGVSDFAYVPRDAEVRLSSAGGGRFALPGARCERRLAVRYGAAEDVPVELRGSGACSRQVNNFGAAHVFEADRLIAVEVLTPGGNWSSYPPHKHDEYREGAESELEEIYYFEIAPHGATEGFGYQRVSPSGQGKGTDVLAEVRGGDAVLIPDGWHGPSMAAPGHDMYYLNVMAGPGVDRAWLICDHPDHAWIRGSWAEMAVDPRLPLYGTKEIEGPQGVQGAHGLQEAQGAQGLREAGKIQQAGEGEGAK</sequence>
<protein>
    <submittedName>
        <fullName evidence="3">5-deoxy-glucuronate isomerase</fullName>
    </submittedName>
</protein>
<reference evidence="4" key="1">
    <citation type="journal article" date="2019" name="Int. J. Syst. Evol. Microbiol.">
        <title>The Global Catalogue of Microorganisms (GCM) 10K type strain sequencing project: providing services to taxonomists for standard genome sequencing and annotation.</title>
        <authorList>
            <consortium name="The Broad Institute Genomics Platform"/>
            <consortium name="The Broad Institute Genome Sequencing Center for Infectious Disease"/>
            <person name="Wu L."/>
            <person name="Ma J."/>
        </authorList>
    </citation>
    <scope>NUCLEOTIDE SEQUENCE [LARGE SCALE GENOMIC DNA]</scope>
    <source>
        <strain evidence="4">JCM 16373</strain>
    </source>
</reference>
<dbReference type="InterPro" id="IPR024203">
    <property type="entry name" value="Deoxy-glucuronate_isom_IolB"/>
</dbReference>
<dbReference type="Proteomes" id="UP001501447">
    <property type="component" value="Unassembled WGS sequence"/>
</dbReference>
<dbReference type="Gene3D" id="2.60.120.10">
    <property type="entry name" value="Jelly Rolls"/>
    <property type="match status" value="2"/>
</dbReference>